<keyword evidence="3" id="KW-1185">Reference proteome</keyword>
<dbReference type="InterPro" id="IPR021738">
    <property type="entry name" value="DUF3309"/>
</dbReference>
<comment type="caution">
    <text evidence="2">The sequence shown here is derived from an EMBL/GenBank/DDBJ whole genome shotgun (WGS) entry which is preliminary data.</text>
</comment>
<dbReference type="STRING" id="458.Lrub_2408"/>
<feature type="transmembrane region" description="Helical" evidence="1">
    <location>
        <begin position="12"/>
        <end position="31"/>
    </location>
</feature>
<sequence>MLNLIKKGSDIMSILGLIILILLLAAVLPMWPYSAGWGYRPTGIVGLLLVVFIVVLLTRGTPL</sequence>
<gene>
    <name evidence="2" type="ORF">Lrub_2408</name>
</gene>
<keyword evidence="1" id="KW-0472">Membrane</keyword>
<feature type="transmembrane region" description="Helical" evidence="1">
    <location>
        <begin position="37"/>
        <end position="57"/>
    </location>
</feature>
<dbReference type="Pfam" id="PF11752">
    <property type="entry name" value="DUF3309"/>
    <property type="match status" value="1"/>
</dbReference>
<accession>A0A0W0XM36</accession>
<evidence type="ECO:0008006" key="4">
    <source>
        <dbReference type="Google" id="ProtNLM"/>
    </source>
</evidence>
<dbReference type="RefSeq" id="WP_242601616.1">
    <property type="nucleotide sequence ID" value="NZ_CAAAIN010000002.1"/>
</dbReference>
<dbReference type="EMBL" id="LNYT01000022">
    <property type="protein sequence ID" value="KTD45611.1"/>
    <property type="molecule type" value="Genomic_DNA"/>
</dbReference>
<dbReference type="PATRIC" id="fig|458.5.peg.2511"/>
<dbReference type="Proteomes" id="UP000054608">
    <property type="component" value="Unassembled WGS sequence"/>
</dbReference>
<protein>
    <recommendedName>
        <fullName evidence="4">DUF3309 domain-containing protein</fullName>
    </recommendedName>
</protein>
<evidence type="ECO:0000313" key="3">
    <source>
        <dbReference type="Proteomes" id="UP000054608"/>
    </source>
</evidence>
<keyword evidence="1" id="KW-1133">Transmembrane helix</keyword>
<proteinExistence type="predicted"/>
<dbReference type="AlphaFoldDB" id="A0A0W0XM36"/>
<organism evidence="2 3">
    <name type="scientific">Legionella rubrilucens</name>
    <dbReference type="NCBI Taxonomy" id="458"/>
    <lineage>
        <taxon>Bacteria</taxon>
        <taxon>Pseudomonadati</taxon>
        <taxon>Pseudomonadota</taxon>
        <taxon>Gammaproteobacteria</taxon>
        <taxon>Legionellales</taxon>
        <taxon>Legionellaceae</taxon>
        <taxon>Legionella</taxon>
    </lineage>
</organism>
<name>A0A0W0XM36_9GAMM</name>
<keyword evidence="1" id="KW-0812">Transmembrane</keyword>
<reference evidence="2 3" key="1">
    <citation type="submission" date="2015-11" db="EMBL/GenBank/DDBJ databases">
        <title>Genomic analysis of 38 Legionella species identifies large and diverse effector repertoires.</title>
        <authorList>
            <person name="Burstein D."/>
            <person name="Amaro F."/>
            <person name="Zusman T."/>
            <person name="Lifshitz Z."/>
            <person name="Cohen O."/>
            <person name="Gilbert J.A."/>
            <person name="Pupko T."/>
            <person name="Shuman H.A."/>
            <person name="Segal G."/>
        </authorList>
    </citation>
    <scope>NUCLEOTIDE SEQUENCE [LARGE SCALE GENOMIC DNA]</scope>
    <source>
        <strain evidence="2 3">WA-270A-C2</strain>
    </source>
</reference>
<evidence type="ECO:0000313" key="2">
    <source>
        <dbReference type="EMBL" id="KTD45611.1"/>
    </source>
</evidence>
<evidence type="ECO:0000256" key="1">
    <source>
        <dbReference type="SAM" id="Phobius"/>
    </source>
</evidence>